<keyword evidence="1" id="KW-0863">Zinc-finger</keyword>
<dbReference type="InterPro" id="IPR001878">
    <property type="entry name" value="Znf_CCHC"/>
</dbReference>
<organism evidence="4 5">
    <name type="scientific">Canna indica</name>
    <name type="common">Indian-shot</name>
    <dbReference type="NCBI Taxonomy" id="4628"/>
    <lineage>
        <taxon>Eukaryota</taxon>
        <taxon>Viridiplantae</taxon>
        <taxon>Streptophyta</taxon>
        <taxon>Embryophyta</taxon>
        <taxon>Tracheophyta</taxon>
        <taxon>Spermatophyta</taxon>
        <taxon>Magnoliopsida</taxon>
        <taxon>Liliopsida</taxon>
        <taxon>Zingiberales</taxon>
        <taxon>Cannaceae</taxon>
        <taxon>Canna</taxon>
    </lineage>
</organism>
<evidence type="ECO:0000256" key="2">
    <source>
        <dbReference type="SAM" id="MobiDB-lite"/>
    </source>
</evidence>
<dbReference type="PANTHER" id="PTHR31286:SF180">
    <property type="entry name" value="OS10G0362600 PROTEIN"/>
    <property type="match status" value="1"/>
</dbReference>
<keyword evidence="1" id="KW-0479">Metal-binding</keyword>
<sequence>MEKKLLVFWANLLRAANVSDNLPKKNDVVDRIRNIQESSMDEVTSEDELISARKEWSLSLYGKFYGRSPTLGLVQFMMPKIWKTNDGVIVKRQRAKYARVCVLWDLTRIVPNGIWVKSSEGRFWQAIAVENIPKLCYQCEKIGHTRDQCVAQKGMKMTDKTTECTKDGKKNNEDCAMTFSVEEKGENVYGPWQIVRRKRRGGFRREVRQENSTKNSFGALKEEEKQNYGAAGKEPFRNNNNEKLYMLNSENGYLKKVKTMKMADAMQEIGGVRKAAHQMIFEENFPFNLKQSRGKKKRYSNADKMMEPDDGDPLVEKDRGNTHGLT</sequence>
<evidence type="ECO:0000256" key="1">
    <source>
        <dbReference type="PROSITE-ProRule" id="PRU00047"/>
    </source>
</evidence>
<dbReference type="GO" id="GO:0003676">
    <property type="term" value="F:nucleic acid binding"/>
    <property type="evidence" value="ECO:0007669"/>
    <property type="project" value="InterPro"/>
</dbReference>
<keyword evidence="5" id="KW-1185">Reference proteome</keyword>
<keyword evidence="1" id="KW-0862">Zinc</keyword>
<dbReference type="PROSITE" id="PS50158">
    <property type="entry name" value="ZF_CCHC"/>
    <property type="match status" value="1"/>
</dbReference>
<evidence type="ECO:0000259" key="3">
    <source>
        <dbReference type="PROSITE" id="PS50158"/>
    </source>
</evidence>
<dbReference type="PANTHER" id="PTHR31286">
    <property type="entry name" value="GLYCINE-RICH CELL WALL STRUCTURAL PROTEIN 1.8-LIKE"/>
    <property type="match status" value="1"/>
</dbReference>
<dbReference type="AlphaFoldDB" id="A0AAQ3KSN6"/>
<feature type="region of interest" description="Disordered" evidence="2">
    <location>
        <begin position="291"/>
        <end position="326"/>
    </location>
</feature>
<feature type="domain" description="CCHC-type" evidence="3">
    <location>
        <begin position="136"/>
        <end position="149"/>
    </location>
</feature>
<dbReference type="Proteomes" id="UP001327560">
    <property type="component" value="Chromosome 6"/>
</dbReference>
<dbReference type="GO" id="GO:0008270">
    <property type="term" value="F:zinc ion binding"/>
    <property type="evidence" value="ECO:0007669"/>
    <property type="project" value="UniProtKB-KW"/>
</dbReference>
<evidence type="ECO:0000313" key="5">
    <source>
        <dbReference type="Proteomes" id="UP001327560"/>
    </source>
</evidence>
<evidence type="ECO:0000313" key="4">
    <source>
        <dbReference type="EMBL" id="WOL11237.1"/>
    </source>
</evidence>
<reference evidence="4 5" key="1">
    <citation type="submission" date="2023-10" db="EMBL/GenBank/DDBJ databases">
        <title>Chromosome-scale genome assembly provides insights into flower coloration mechanisms of Canna indica.</title>
        <authorList>
            <person name="Li C."/>
        </authorList>
    </citation>
    <scope>NUCLEOTIDE SEQUENCE [LARGE SCALE GENOMIC DNA]</scope>
    <source>
        <tissue evidence="4">Flower</tissue>
    </source>
</reference>
<name>A0AAQ3KSN6_9LILI</name>
<dbReference type="InterPro" id="IPR040256">
    <property type="entry name" value="At4g02000-like"/>
</dbReference>
<accession>A0AAQ3KSN6</accession>
<gene>
    <name evidence="4" type="ORF">Cni_G19999</name>
</gene>
<proteinExistence type="predicted"/>
<dbReference type="EMBL" id="CP136895">
    <property type="protein sequence ID" value="WOL11237.1"/>
    <property type="molecule type" value="Genomic_DNA"/>
</dbReference>
<protein>
    <recommendedName>
        <fullName evidence="3">CCHC-type domain-containing protein</fullName>
    </recommendedName>
</protein>
<feature type="compositionally biased region" description="Basic and acidic residues" evidence="2">
    <location>
        <begin position="314"/>
        <end position="326"/>
    </location>
</feature>